<dbReference type="InterPro" id="IPR011991">
    <property type="entry name" value="ArsR-like_HTH"/>
</dbReference>
<keyword evidence="6" id="KW-1185">Reference proteome</keyword>
<proteinExistence type="predicted"/>
<dbReference type="Pfam" id="PF01022">
    <property type="entry name" value="HTH_5"/>
    <property type="match status" value="1"/>
</dbReference>
<name>A0A193LDS4_9GAMM</name>
<evidence type="ECO:0000256" key="1">
    <source>
        <dbReference type="ARBA" id="ARBA00023015"/>
    </source>
</evidence>
<dbReference type="GO" id="GO:0003677">
    <property type="term" value="F:DNA binding"/>
    <property type="evidence" value="ECO:0007669"/>
    <property type="project" value="UniProtKB-KW"/>
</dbReference>
<dbReference type="PRINTS" id="PR00778">
    <property type="entry name" value="HTHARSR"/>
</dbReference>
<dbReference type="SMART" id="SM00418">
    <property type="entry name" value="HTH_ARSR"/>
    <property type="match status" value="1"/>
</dbReference>
<organism evidence="5 6">
    <name type="scientific">Woeseia oceani</name>
    <dbReference type="NCBI Taxonomy" id="1548547"/>
    <lineage>
        <taxon>Bacteria</taxon>
        <taxon>Pseudomonadati</taxon>
        <taxon>Pseudomonadota</taxon>
        <taxon>Gammaproteobacteria</taxon>
        <taxon>Woeseiales</taxon>
        <taxon>Woeseiaceae</taxon>
        <taxon>Woeseia</taxon>
    </lineage>
</organism>
<dbReference type="NCBIfam" id="NF033788">
    <property type="entry name" value="HTH_metalloreg"/>
    <property type="match status" value="1"/>
</dbReference>
<dbReference type="InterPro" id="IPR036390">
    <property type="entry name" value="WH_DNA-bd_sf"/>
</dbReference>
<dbReference type="GO" id="GO:0003700">
    <property type="term" value="F:DNA-binding transcription factor activity"/>
    <property type="evidence" value="ECO:0007669"/>
    <property type="project" value="InterPro"/>
</dbReference>
<dbReference type="Gene3D" id="1.10.10.10">
    <property type="entry name" value="Winged helix-like DNA-binding domain superfamily/Winged helix DNA-binding domain"/>
    <property type="match status" value="1"/>
</dbReference>
<dbReference type="Proteomes" id="UP000092695">
    <property type="component" value="Chromosome"/>
</dbReference>
<evidence type="ECO:0000256" key="2">
    <source>
        <dbReference type="ARBA" id="ARBA00023125"/>
    </source>
</evidence>
<dbReference type="AlphaFoldDB" id="A0A193LDS4"/>
<evidence type="ECO:0000256" key="3">
    <source>
        <dbReference type="ARBA" id="ARBA00023163"/>
    </source>
</evidence>
<dbReference type="PROSITE" id="PS50987">
    <property type="entry name" value="HTH_ARSR_2"/>
    <property type="match status" value="1"/>
</dbReference>
<gene>
    <name evidence="5" type="ORF">BA177_04275</name>
</gene>
<dbReference type="PANTHER" id="PTHR33154">
    <property type="entry name" value="TRANSCRIPTIONAL REGULATOR, ARSR FAMILY"/>
    <property type="match status" value="1"/>
</dbReference>
<dbReference type="InterPro" id="IPR051081">
    <property type="entry name" value="HTH_MetalResp_TranReg"/>
</dbReference>
<keyword evidence="2" id="KW-0238">DNA-binding</keyword>
<dbReference type="PANTHER" id="PTHR33154:SF28">
    <property type="entry name" value="HTH-TYPE TRANSCRIPTIONAL REGULATOR YGAV-RELATED"/>
    <property type="match status" value="1"/>
</dbReference>
<dbReference type="EMBL" id="CP016268">
    <property type="protein sequence ID" value="ANO50534.1"/>
    <property type="molecule type" value="Genomic_DNA"/>
</dbReference>
<dbReference type="CDD" id="cd00090">
    <property type="entry name" value="HTH_ARSR"/>
    <property type="match status" value="1"/>
</dbReference>
<dbReference type="InterPro" id="IPR001845">
    <property type="entry name" value="HTH_ArsR_DNA-bd_dom"/>
</dbReference>
<sequence length="103" mass="11478">MDIDTMRENAGRASSLLGAMANEKRLLILCQLFERECSVGELAEALEVRPSTVSQHLALLRKDGFVNPRRDAQTLYYSLAGDEARAVLNTLHSLYCEPQPAEQ</sequence>
<accession>A0A193LDS4</accession>
<dbReference type="OrthoDB" id="9796124at2"/>
<dbReference type="SUPFAM" id="SSF46785">
    <property type="entry name" value="Winged helix' DNA-binding domain"/>
    <property type="match status" value="1"/>
</dbReference>
<evidence type="ECO:0000259" key="4">
    <source>
        <dbReference type="PROSITE" id="PS50987"/>
    </source>
</evidence>
<dbReference type="KEGG" id="woc:BA177_04275"/>
<evidence type="ECO:0000313" key="5">
    <source>
        <dbReference type="EMBL" id="ANO50534.1"/>
    </source>
</evidence>
<reference evidence="5 6" key="1">
    <citation type="submission" date="2016-06" db="EMBL/GenBank/DDBJ databases">
        <title>Complete genome sequence of a deep-branching marine Gamma Proteobacterium Woeseia oceani type strain XK5.</title>
        <authorList>
            <person name="Mu D."/>
            <person name="Du Z."/>
        </authorList>
    </citation>
    <scope>NUCLEOTIDE SEQUENCE [LARGE SCALE GENOMIC DNA]</scope>
    <source>
        <strain evidence="5 6">XK5</strain>
    </source>
</reference>
<feature type="domain" description="HTH arsR-type" evidence="4">
    <location>
        <begin position="5"/>
        <end position="99"/>
    </location>
</feature>
<keyword evidence="1" id="KW-0805">Transcription regulation</keyword>
<evidence type="ECO:0000313" key="6">
    <source>
        <dbReference type="Proteomes" id="UP000092695"/>
    </source>
</evidence>
<dbReference type="InterPro" id="IPR036388">
    <property type="entry name" value="WH-like_DNA-bd_sf"/>
</dbReference>
<keyword evidence="3" id="KW-0804">Transcription</keyword>
<protein>
    <submittedName>
        <fullName evidence="5">Transcriptional regulator</fullName>
    </submittedName>
</protein>
<dbReference type="STRING" id="1548547.BA177_04275"/>